<accession>A0A0F8X0Q2</accession>
<protein>
    <submittedName>
        <fullName evidence="2">Uncharacterized protein</fullName>
    </submittedName>
</protein>
<dbReference type="EMBL" id="LAZR01066026">
    <property type="protein sequence ID" value="KKK54375.1"/>
    <property type="molecule type" value="Genomic_DNA"/>
</dbReference>
<reference evidence="2" key="1">
    <citation type="journal article" date="2015" name="Nature">
        <title>Complex archaea that bridge the gap between prokaryotes and eukaryotes.</title>
        <authorList>
            <person name="Spang A."/>
            <person name="Saw J.H."/>
            <person name="Jorgensen S.L."/>
            <person name="Zaremba-Niedzwiedzka K."/>
            <person name="Martijn J."/>
            <person name="Lind A.E."/>
            <person name="van Eijk R."/>
            <person name="Schleper C."/>
            <person name="Guy L."/>
            <person name="Ettema T.J."/>
        </authorList>
    </citation>
    <scope>NUCLEOTIDE SEQUENCE</scope>
</reference>
<dbReference type="AlphaFoldDB" id="A0A0F8X0Q2"/>
<evidence type="ECO:0000256" key="1">
    <source>
        <dbReference type="SAM" id="Phobius"/>
    </source>
</evidence>
<organism evidence="2">
    <name type="scientific">marine sediment metagenome</name>
    <dbReference type="NCBI Taxonomy" id="412755"/>
    <lineage>
        <taxon>unclassified sequences</taxon>
        <taxon>metagenomes</taxon>
        <taxon>ecological metagenomes</taxon>
    </lineage>
</organism>
<feature type="transmembrane region" description="Helical" evidence="1">
    <location>
        <begin position="30"/>
        <end position="47"/>
    </location>
</feature>
<feature type="transmembrane region" description="Helical" evidence="1">
    <location>
        <begin position="53"/>
        <end position="71"/>
    </location>
</feature>
<gene>
    <name evidence="2" type="ORF">LCGC14_3085370</name>
</gene>
<name>A0A0F8X0Q2_9ZZZZ</name>
<keyword evidence="1" id="KW-0472">Membrane</keyword>
<evidence type="ECO:0000313" key="2">
    <source>
        <dbReference type="EMBL" id="KKK54375.1"/>
    </source>
</evidence>
<comment type="caution">
    <text evidence="2">The sequence shown here is derived from an EMBL/GenBank/DDBJ whole genome shotgun (WGS) entry which is preliminary data.</text>
</comment>
<sequence length="81" mass="9647">MDWYKTLIWGWTTGRPWTYVIRDAWHKAEFIWILGLIAVGVAMGHNFDWLEVLRIMGIFTIGFIFGHFFWGKKYIPNQPGK</sequence>
<keyword evidence="1" id="KW-0812">Transmembrane</keyword>
<proteinExistence type="predicted"/>
<keyword evidence="1" id="KW-1133">Transmembrane helix</keyword>